<comment type="caution">
    <text evidence="1">The sequence shown here is derived from an EMBL/GenBank/DDBJ whole genome shotgun (WGS) entry which is preliminary data.</text>
</comment>
<evidence type="ECO:0000313" key="2">
    <source>
        <dbReference type="Proteomes" id="UP000324222"/>
    </source>
</evidence>
<protein>
    <submittedName>
        <fullName evidence="1">Uncharacterized protein</fullName>
    </submittedName>
</protein>
<dbReference type="AlphaFoldDB" id="A0A5B7IUX8"/>
<gene>
    <name evidence="1" type="ORF">E2C01_081108</name>
</gene>
<keyword evidence="2" id="KW-1185">Reference proteome</keyword>
<dbReference type="Proteomes" id="UP000324222">
    <property type="component" value="Unassembled WGS sequence"/>
</dbReference>
<dbReference type="EMBL" id="VSRR010071023">
    <property type="protein sequence ID" value="MPC86285.1"/>
    <property type="molecule type" value="Genomic_DNA"/>
</dbReference>
<sequence length="40" mass="4378">MRPSTEGVKAEPNLKPPVITTTTLTPSVLGRFSTLRFGYN</sequence>
<accession>A0A5B7IUX8</accession>
<name>A0A5B7IUX8_PORTR</name>
<reference evidence="1 2" key="1">
    <citation type="submission" date="2019-05" db="EMBL/GenBank/DDBJ databases">
        <title>Another draft genome of Portunus trituberculatus and its Hox gene families provides insights of decapod evolution.</title>
        <authorList>
            <person name="Jeong J.-H."/>
            <person name="Song I."/>
            <person name="Kim S."/>
            <person name="Choi T."/>
            <person name="Kim D."/>
            <person name="Ryu S."/>
            <person name="Kim W."/>
        </authorList>
    </citation>
    <scope>NUCLEOTIDE SEQUENCE [LARGE SCALE GENOMIC DNA]</scope>
    <source>
        <tissue evidence="1">Muscle</tissue>
    </source>
</reference>
<evidence type="ECO:0000313" key="1">
    <source>
        <dbReference type="EMBL" id="MPC86285.1"/>
    </source>
</evidence>
<organism evidence="1 2">
    <name type="scientific">Portunus trituberculatus</name>
    <name type="common">Swimming crab</name>
    <name type="synonym">Neptunus trituberculatus</name>
    <dbReference type="NCBI Taxonomy" id="210409"/>
    <lineage>
        <taxon>Eukaryota</taxon>
        <taxon>Metazoa</taxon>
        <taxon>Ecdysozoa</taxon>
        <taxon>Arthropoda</taxon>
        <taxon>Crustacea</taxon>
        <taxon>Multicrustacea</taxon>
        <taxon>Malacostraca</taxon>
        <taxon>Eumalacostraca</taxon>
        <taxon>Eucarida</taxon>
        <taxon>Decapoda</taxon>
        <taxon>Pleocyemata</taxon>
        <taxon>Brachyura</taxon>
        <taxon>Eubrachyura</taxon>
        <taxon>Portunoidea</taxon>
        <taxon>Portunidae</taxon>
        <taxon>Portuninae</taxon>
        <taxon>Portunus</taxon>
    </lineage>
</organism>
<proteinExistence type="predicted"/>